<dbReference type="PROSITE" id="PS50021">
    <property type="entry name" value="CH"/>
    <property type="match status" value="1"/>
</dbReference>
<reference evidence="6 7" key="1">
    <citation type="submission" date="2024-04" db="EMBL/GenBank/DDBJ databases">
        <title>Tritrichomonas musculus Genome.</title>
        <authorList>
            <person name="Alves-Ferreira E."/>
            <person name="Grigg M."/>
            <person name="Lorenzi H."/>
            <person name="Galac M."/>
        </authorList>
    </citation>
    <scope>NUCLEOTIDE SEQUENCE [LARGE SCALE GENOMIC DNA]</scope>
    <source>
        <strain evidence="6 7">EAF2021</strain>
    </source>
</reference>
<accession>A0ABR2KCY4</accession>
<keyword evidence="3" id="KW-0175">Coiled coil</keyword>
<evidence type="ECO:0000313" key="6">
    <source>
        <dbReference type="EMBL" id="KAK8888747.1"/>
    </source>
</evidence>
<feature type="compositionally biased region" description="Low complexity" evidence="4">
    <location>
        <begin position="410"/>
        <end position="433"/>
    </location>
</feature>
<evidence type="ECO:0000256" key="3">
    <source>
        <dbReference type="SAM" id="Coils"/>
    </source>
</evidence>
<dbReference type="SMART" id="SM00033">
    <property type="entry name" value="CH"/>
    <property type="match status" value="2"/>
</dbReference>
<dbReference type="PROSITE" id="PS00020">
    <property type="entry name" value="ACTININ_2"/>
    <property type="match status" value="1"/>
</dbReference>
<dbReference type="SUPFAM" id="SSF47576">
    <property type="entry name" value="Calponin-homology domain, CH-domain"/>
    <property type="match status" value="1"/>
</dbReference>
<name>A0ABR2KCY4_9EUKA</name>
<keyword evidence="1" id="KW-0677">Repeat</keyword>
<dbReference type="InterPro" id="IPR001589">
    <property type="entry name" value="Actinin_actin-bd_CS"/>
</dbReference>
<dbReference type="InterPro" id="IPR036872">
    <property type="entry name" value="CH_dom_sf"/>
</dbReference>
<feature type="region of interest" description="Disordered" evidence="4">
    <location>
        <begin position="355"/>
        <end position="375"/>
    </location>
</feature>
<feature type="coiled-coil region" evidence="3">
    <location>
        <begin position="266"/>
        <end position="349"/>
    </location>
</feature>
<gene>
    <name evidence="6" type="ORF">M9Y10_033481</name>
</gene>
<evidence type="ECO:0000313" key="7">
    <source>
        <dbReference type="Proteomes" id="UP001470230"/>
    </source>
</evidence>
<keyword evidence="2" id="KW-0009">Actin-binding</keyword>
<comment type="caution">
    <text evidence="6">The sequence shown here is derived from an EMBL/GenBank/DDBJ whole genome shotgun (WGS) entry which is preliminary data.</text>
</comment>
<evidence type="ECO:0000259" key="5">
    <source>
        <dbReference type="PROSITE" id="PS50021"/>
    </source>
</evidence>
<dbReference type="Pfam" id="PF00307">
    <property type="entry name" value="CH"/>
    <property type="match status" value="2"/>
</dbReference>
<organism evidence="6 7">
    <name type="scientific">Tritrichomonas musculus</name>
    <dbReference type="NCBI Taxonomy" id="1915356"/>
    <lineage>
        <taxon>Eukaryota</taxon>
        <taxon>Metamonada</taxon>
        <taxon>Parabasalia</taxon>
        <taxon>Tritrichomonadida</taxon>
        <taxon>Tritrichomonadidae</taxon>
        <taxon>Tritrichomonas</taxon>
    </lineage>
</organism>
<feature type="domain" description="Calponin-homology (CH)" evidence="5">
    <location>
        <begin position="12"/>
        <end position="119"/>
    </location>
</feature>
<dbReference type="Gene3D" id="1.10.418.10">
    <property type="entry name" value="Calponin-like domain"/>
    <property type="match status" value="2"/>
</dbReference>
<dbReference type="Proteomes" id="UP001470230">
    <property type="component" value="Unassembled WGS sequence"/>
</dbReference>
<dbReference type="PANTHER" id="PTHR11915">
    <property type="entry name" value="SPECTRIN/FILAMIN RELATED CYTOSKELETAL PROTEIN"/>
    <property type="match status" value="1"/>
</dbReference>
<protein>
    <submittedName>
        <fullName evidence="6">GTPase activator activity protein</fullName>
    </submittedName>
</protein>
<sequence length="448" mass="51426">MSLAKVDDEWVPLQIKVFTRWVKSQLKNDQEIKIEDITKDLSNGVALVELAKMLTQKELERQWCSDPKRNIEMVQNCDLAIEMFEKDGVKLVGISGKDINDNNQKLILGLIWSLILRYSISKSIDMEPNSNSKSSNISKSKKDALLSWAIERTSNYPNIKNFTPYDLSLCALLDSYFPEKINYYSLNPNETEHNSKLATQVMDELGIPVFVYPEDITNQECKVDDKTLLTQLSTAKVILDQKSSKGIKNYNIQERSVVPNQEFTNLNDAQNEIERLRKALAQAQHEIEVGKEENMKLQNKVEELTKVNEEIEDEKFSLEREYAKMRQRLSNTERQNKDDNELLQKLSIELTEEEYGKMEESDQNEVTERNVNGNEEANNGIIDTIVSIPKAIVKTVMENINDIEKNIESSINNNDTTASNNNDNNGEQNTEDTYSLSILDCENSRYLV</sequence>
<keyword evidence="7" id="KW-1185">Reference proteome</keyword>
<feature type="region of interest" description="Disordered" evidence="4">
    <location>
        <begin position="410"/>
        <end position="434"/>
    </location>
</feature>
<evidence type="ECO:0000256" key="4">
    <source>
        <dbReference type="SAM" id="MobiDB-lite"/>
    </source>
</evidence>
<evidence type="ECO:0000256" key="2">
    <source>
        <dbReference type="ARBA" id="ARBA00023203"/>
    </source>
</evidence>
<dbReference type="InterPro" id="IPR001715">
    <property type="entry name" value="CH_dom"/>
</dbReference>
<proteinExistence type="predicted"/>
<dbReference type="EMBL" id="JAPFFF010000005">
    <property type="protein sequence ID" value="KAK8888747.1"/>
    <property type="molecule type" value="Genomic_DNA"/>
</dbReference>
<evidence type="ECO:0000256" key="1">
    <source>
        <dbReference type="ARBA" id="ARBA00022737"/>
    </source>
</evidence>